<protein>
    <submittedName>
        <fullName evidence="1">Uncharacterized protein</fullName>
    </submittedName>
</protein>
<dbReference type="Proteomes" id="UP001190700">
    <property type="component" value="Unassembled WGS sequence"/>
</dbReference>
<evidence type="ECO:0000313" key="1">
    <source>
        <dbReference type="EMBL" id="KAK3258067.1"/>
    </source>
</evidence>
<comment type="caution">
    <text evidence="1">The sequence shown here is derived from an EMBL/GenBank/DDBJ whole genome shotgun (WGS) entry which is preliminary data.</text>
</comment>
<keyword evidence="2" id="KW-1185">Reference proteome</keyword>
<organism evidence="1 2">
    <name type="scientific">Cymbomonas tetramitiformis</name>
    <dbReference type="NCBI Taxonomy" id="36881"/>
    <lineage>
        <taxon>Eukaryota</taxon>
        <taxon>Viridiplantae</taxon>
        <taxon>Chlorophyta</taxon>
        <taxon>Pyramimonadophyceae</taxon>
        <taxon>Pyramimonadales</taxon>
        <taxon>Pyramimonadaceae</taxon>
        <taxon>Cymbomonas</taxon>
    </lineage>
</organism>
<proteinExistence type="predicted"/>
<accession>A0AAE0FDY5</accession>
<gene>
    <name evidence="1" type="ORF">CYMTET_32881</name>
</gene>
<sequence length="95" mass="10585">MNFANNSVRQEFATGVHMTAALLTLVKECARRFYENKGKAHAATGPLPSAVLHKLEDVVDNEGGHYQQWRPICFAERQERCTCGVNITTGRGVHE</sequence>
<reference evidence="1 2" key="1">
    <citation type="journal article" date="2015" name="Genome Biol. Evol.">
        <title>Comparative Genomics of a Bacterivorous Green Alga Reveals Evolutionary Causalities and Consequences of Phago-Mixotrophic Mode of Nutrition.</title>
        <authorList>
            <person name="Burns J.A."/>
            <person name="Paasch A."/>
            <person name="Narechania A."/>
            <person name="Kim E."/>
        </authorList>
    </citation>
    <scope>NUCLEOTIDE SEQUENCE [LARGE SCALE GENOMIC DNA]</scope>
    <source>
        <strain evidence="1 2">PLY_AMNH</strain>
    </source>
</reference>
<dbReference type="EMBL" id="LGRX02019852">
    <property type="protein sequence ID" value="KAK3258067.1"/>
    <property type="molecule type" value="Genomic_DNA"/>
</dbReference>
<name>A0AAE0FDY5_9CHLO</name>
<dbReference type="AlphaFoldDB" id="A0AAE0FDY5"/>
<evidence type="ECO:0000313" key="2">
    <source>
        <dbReference type="Proteomes" id="UP001190700"/>
    </source>
</evidence>